<accession>A0A0E9UZU1</accession>
<dbReference type="AlphaFoldDB" id="A0A0E9UZU1"/>
<sequence length="31" mass="3576">MDTLSDTLTHIQTSDGYPHYVRIMLIVQTII</sequence>
<name>A0A0E9UZU1_ANGAN</name>
<organism evidence="1">
    <name type="scientific">Anguilla anguilla</name>
    <name type="common">European freshwater eel</name>
    <name type="synonym">Muraena anguilla</name>
    <dbReference type="NCBI Taxonomy" id="7936"/>
    <lineage>
        <taxon>Eukaryota</taxon>
        <taxon>Metazoa</taxon>
        <taxon>Chordata</taxon>
        <taxon>Craniata</taxon>
        <taxon>Vertebrata</taxon>
        <taxon>Euteleostomi</taxon>
        <taxon>Actinopterygii</taxon>
        <taxon>Neopterygii</taxon>
        <taxon>Teleostei</taxon>
        <taxon>Anguilliformes</taxon>
        <taxon>Anguillidae</taxon>
        <taxon>Anguilla</taxon>
    </lineage>
</organism>
<evidence type="ECO:0000313" key="1">
    <source>
        <dbReference type="EMBL" id="JAH71246.1"/>
    </source>
</evidence>
<dbReference type="EMBL" id="GBXM01037331">
    <property type="protein sequence ID" value="JAH71246.1"/>
    <property type="molecule type" value="Transcribed_RNA"/>
</dbReference>
<reference evidence="1" key="1">
    <citation type="submission" date="2014-11" db="EMBL/GenBank/DDBJ databases">
        <authorList>
            <person name="Amaro Gonzalez C."/>
        </authorList>
    </citation>
    <scope>NUCLEOTIDE SEQUENCE</scope>
</reference>
<proteinExistence type="predicted"/>
<reference evidence="1" key="2">
    <citation type="journal article" date="2015" name="Fish Shellfish Immunol.">
        <title>Early steps in the European eel (Anguilla anguilla)-Vibrio vulnificus interaction in the gills: Role of the RtxA13 toxin.</title>
        <authorList>
            <person name="Callol A."/>
            <person name="Pajuelo D."/>
            <person name="Ebbesson L."/>
            <person name="Teles M."/>
            <person name="MacKenzie S."/>
            <person name="Amaro C."/>
        </authorList>
    </citation>
    <scope>NUCLEOTIDE SEQUENCE</scope>
</reference>
<protein>
    <submittedName>
        <fullName evidence="1">Uncharacterized protein</fullName>
    </submittedName>
</protein>